<dbReference type="AlphaFoldDB" id="A0A813INK4"/>
<accession>A0A813INK4</accession>
<dbReference type="Proteomes" id="UP000626109">
    <property type="component" value="Unassembled WGS sequence"/>
</dbReference>
<feature type="compositionally biased region" description="Polar residues" evidence="1">
    <location>
        <begin position="101"/>
        <end position="116"/>
    </location>
</feature>
<gene>
    <name evidence="2" type="ORF">PGLA2088_LOCUS12450</name>
</gene>
<feature type="region of interest" description="Disordered" evidence="1">
    <location>
        <begin position="97"/>
        <end position="116"/>
    </location>
</feature>
<evidence type="ECO:0000256" key="1">
    <source>
        <dbReference type="SAM" id="MobiDB-lite"/>
    </source>
</evidence>
<dbReference type="EMBL" id="CAJNNW010014647">
    <property type="protein sequence ID" value="CAE8656895.1"/>
    <property type="molecule type" value="Genomic_DNA"/>
</dbReference>
<comment type="caution">
    <text evidence="2">The sequence shown here is derived from an EMBL/GenBank/DDBJ whole genome shotgun (WGS) entry which is preliminary data.</text>
</comment>
<feature type="non-terminal residue" evidence="2">
    <location>
        <position position="1"/>
    </location>
</feature>
<proteinExistence type="predicted"/>
<evidence type="ECO:0000313" key="3">
    <source>
        <dbReference type="Proteomes" id="UP000626109"/>
    </source>
</evidence>
<name>A0A813INK4_POLGL</name>
<organism evidence="2 3">
    <name type="scientific">Polarella glacialis</name>
    <name type="common">Dinoflagellate</name>
    <dbReference type="NCBI Taxonomy" id="89957"/>
    <lineage>
        <taxon>Eukaryota</taxon>
        <taxon>Sar</taxon>
        <taxon>Alveolata</taxon>
        <taxon>Dinophyceae</taxon>
        <taxon>Suessiales</taxon>
        <taxon>Suessiaceae</taxon>
        <taxon>Polarella</taxon>
    </lineage>
</organism>
<protein>
    <submittedName>
        <fullName evidence="2">Uncharacterized protein</fullName>
    </submittedName>
</protein>
<evidence type="ECO:0000313" key="2">
    <source>
        <dbReference type="EMBL" id="CAE8656895.1"/>
    </source>
</evidence>
<sequence length="116" mass="12342">CHSTPQFVFTSVLAAIPDPISGRMGGQEEEEGTLAADAGVETGSAGEGPKDVESEIRQLISRAKGKLEGVSSVMEENTSRLQTLTKGFKDLKRQQAHVTREQGQSIGQLQNGLTTT</sequence>
<reference evidence="2" key="1">
    <citation type="submission" date="2021-02" db="EMBL/GenBank/DDBJ databases">
        <authorList>
            <person name="Dougan E. K."/>
            <person name="Rhodes N."/>
            <person name="Thang M."/>
            <person name="Chan C."/>
        </authorList>
    </citation>
    <scope>NUCLEOTIDE SEQUENCE</scope>
</reference>